<keyword evidence="1" id="KW-0808">Transferase</keyword>
<dbReference type="AlphaFoldDB" id="A0A3B0WL44"/>
<dbReference type="SUPFAM" id="SSF53756">
    <property type="entry name" value="UDP-Glycosyltransferase/glycogen phosphorylase"/>
    <property type="match status" value="1"/>
</dbReference>
<dbReference type="GO" id="GO:0009103">
    <property type="term" value="P:lipopolysaccharide biosynthetic process"/>
    <property type="evidence" value="ECO:0007669"/>
    <property type="project" value="TreeGrafter"/>
</dbReference>
<name>A0A3B0WL44_9ZZZZ</name>
<dbReference type="PANTHER" id="PTHR46401">
    <property type="entry name" value="GLYCOSYLTRANSFERASE WBBK-RELATED"/>
    <property type="match status" value="1"/>
</dbReference>
<sequence>MPNIYVLSPDNNQASGGIKILYRHVDVLNKNGYSAKMLHQKTGFRCTWFDNKTPVSYLENVQINDDDFLVIPEIYGPNIYGISQHPQISNKVKKIIFNQNCRYTFLGQDIGSVTNKNFNLPYSNTNEFVATMVVSDDSADYIKAIFPNQNVYRIHNAINIDTFKYKDAAAPQICFMPRKHAEDAIQVLGMLNLKGALEGVNVVAIDNMNEQQVAETMMNSTFFLSFGYPEGCPLPPAEAMACGCIVIGYDGFGGREYFKPEFSFPIPVGDITEFAKCVEQQLTIAKSDINELQSKARLASDYVRSTYSSEQEEIDILNCWKQVLQE</sequence>
<organism evidence="3">
    <name type="scientific">hydrothermal vent metagenome</name>
    <dbReference type="NCBI Taxonomy" id="652676"/>
    <lineage>
        <taxon>unclassified sequences</taxon>
        <taxon>metagenomes</taxon>
        <taxon>ecological metagenomes</taxon>
    </lineage>
</organism>
<evidence type="ECO:0000256" key="1">
    <source>
        <dbReference type="ARBA" id="ARBA00022679"/>
    </source>
</evidence>
<reference evidence="3" key="1">
    <citation type="submission" date="2018-06" db="EMBL/GenBank/DDBJ databases">
        <authorList>
            <person name="Zhirakovskaya E."/>
        </authorList>
    </citation>
    <scope>NUCLEOTIDE SEQUENCE</scope>
</reference>
<dbReference type="PANTHER" id="PTHR46401:SF2">
    <property type="entry name" value="GLYCOSYLTRANSFERASE WBBK-RELATED"/>
    <property type="match status" value="1"/>
</dbReference>
<dbReference type="GO" id="GO:0016757">
    <property type="term" value="F:glycosyltransferase activity"/>
    <property type="evidence" value="ECO:0007669"/>
    <property type="project" value="InterPro"/>
</dbReference>
<dbReference type="EMBL" id="UOFE01000024">
    <property type="protein sequence ID" value="VAW52052.1"/>
    <property type="molecule type" value="Genomic_DNA"/>
</dbReference>
<dbReference type="Gene3D" id="3.40.50.2000">
    <property type="entry name" value="Glycogen Phosphorylase B"/>
    <property type="match status" value="1"/>
</dbReference>
<gene>
    <name evidence="3" type="ORF">MNBD_GAMMA05-601</name>
</gene>
<protein>
    <recommendedName>
        <fullName evidence="2">Glycosyl transferase family 1 domain-containing protein</fullName>
    </recommendedName>
</protein>
<accession>A0A3B0WL44</accession>
<dbReference type="InterPro" id="IPR001296">
    <property type="entry name" value="Glyco_trans_1"/>
</dbReference>
<dbReference type="Pfam" id="PF00534">
    <property type="entry name" value="Glycos_transf_1"/>
    <property type="match status" value="1"/>
</dbReference>
<evidence type="ECO:0000313" key="3">
    <source>
        <dbReference type="EMBL" id="VAW52052.1"/>
    </source>
</evidence>
<proteinExistence type="predicted"/>
<evidence type="ECO:0000259" key="2">
    <source>
        <dbReference type="Pfam" id="PF00534"/>
    </source>
</evidence>
<feature type="domain" description="Glycosyl transferase family 1" evidence="2">
    <location>
        <begin position="201"/>
        <end position="283"/>
    </location>
</feature>